<evidence type="ECO:0000256" key="2">
    <source>
        <dbReference type="ARBA" id="ARBA00023015"/>
    </source>
</evidence>
<dbReference type="AlphaFoldDB" id="A0ABD0ZWH8"/>
<proteinExistence type="predicted"/>
<dbReference type="PANTHER" id="PTHR31442">
    <property type="entry name" value="HOMEODOMAIN-LIKE SUPERFAMILY PROTEIN-RELATED"/>
    <property type="match status" value="1"/>
</dbReference>
<gene>
    <name evidence="8" type="ORF">V5N11_020938</name>
</gene>
<dbReference type="FunFam" id="1.10.10.60:FF:000007">
    <property type="entry name" value="Two-component response regulator"/>
    <property type="match status" value="1"/>
</dbReference>
<dbReference type="Gene3D" id="3.40.50.2300">
    <property type="match status" value="1"/>
</dbReference>
<keyword evidence="3" id="KW-0804">Transcription</keyword>
<protein>
    <submittedName>
        <fullName evidence="8">Two-component response regulator-like APRR4</fullName>
    </submittedName>
</protein>
<comment type="caution">
    <text evidence="5">Lacks conserved residue(s) required for the propagation of feature annotation.</text>
</comment>
<sequence>MAEKHHDEGGSNRECHPNSSDVISGNFLKGLRVLVFDKDQDYLLELEKYLKDFLYEVTCCNDEERAMYLLRNHRDRFDIALIEVQKTDADKLRLLSGIRSEMDIPIINSTIKNPNKIKRRIFPDEQVKDPDEQVKDPDEQVKEDDHELDRDQASTAKKRRVVWDDGLHKKFIDAVEYLGLAKAVPKKILEIMNVENITRENVASHLQKYRISIKDKKNNQIKTDEMNQSLLIPQEGRMYVREEVPNFYEGRNVQFPTHHINNIPHPSVQQHTMNPNHLTRHLMPPPGHHHDGVSIAVSGRNLVMTHQHHLHHQVSEFNAEETLAYNNFNEDGPTNLASLFTQNSEEVSLFHYPQQSGNGVCFTIPNNPQNPAMAPTTIPNNHHLSSSLEVMNVHQNAPPSILHFTSFPSTSYTHTSYLNQQENGGFNFNSGYFVSNKFEPKHEGGR</sequence>
<evidence type="ECO:0000313" key="8">
    <source>
        <dbReference type="EMBL" id="KAL1190966.1"/>
    </source>
</evidence>
<dbReference type="NCBIfam" id="TIGR01557">
    <property type="entry name" value="myb_SHAQKYF"/>
    <property type="match status" value="1"/>
</dbReference>
<feature type="region of interest" description="Disordered" evidence="6">
    <location>
        <begin position="121"/>
        <end position="155"/>
    </location>
</feature>
<organism evidence="8 9">
    <name type="scientific">Cardamine amara subsp. amara</name>
    <dbReference type="NCBI Taxonomy" id="228776"/>
    <lineage>
        <taxon>Eukaryota</taxon>
        <taxon>Viridiplantae</taxon>
        <taxon>Streptophyta</taxon>
        <taxon>Embryophyta</taxon>
        <taxon>Tracheophyta</taxon>
        <taxon>Spermatophyta</taxon>
        <taxon>Magnoliopsida</taxon>
        <taxon>eudicotyledons</taxon>
        <taxon>Gunneridae</taxon>
        <taxon>Pentapetalae</taxon>
        <taxon>rosids</taxon>
        <taxon>malvids</taxon>
        <taxon>Brassicales</taxon>
        <taxon>Brassicaceae</taxon>
        <taxon>Cardamineae</taxon>
        <taxon>Cardamine</taxon>
    </lineage>
</organism>
<dbReference type="PROSITE" id="PS50110">
    <property type="entry name" value="RESPONSE_REGULATORY"/>
    <property type="match status" value="1"/>
</dbReference>
<dbReference type="InterPro" id="IPR009057">
    <property type="entry name" value="Homeodomain-like_sf"/>
</dbReference>
<dbReference type="GO" id="GO:0005634">
    <property type="term" value="C:nucleus"/>
    <property type="evidence" value="ECO:0007669"/>
    <property type="project" value="UniProtKB-SubCell"/>
</dbReference>
<evidence type="ECO:0000313" key="9">
    <source>
        <dbReference type="Proteomes" id="UP001558713"/>
    </source>
</evidence>
<dbReference type="Gene3D" id="1.10.10.60">
    <property type="entry name" value="Homeodomain-like"/>
    <property type="match status" value="1"/>
</dbReference>
<accession>A0ABD0ZWH8</accession>
<keyword evidence="9" id="KW-1185">Reference proteome</keyword>
<dbReference type="PANTHER" id="PTHR31442:SF40">
    <property type="entry name" value="HOMEODOMAIN-LIKE SUPERFAMILY PROTEIN"/>
    <property type="match status" value="1"/>
</dbReference>
<dbReference type="SUPFAM" id="SSF52172">
    <property type="entry name" value="CheY-like"/>
    <property type="match status" value="1"/>
</dbReference>
<evidence type="ECO:0000256" key="3">
    <source>
        <dbReference type="ARBA" id="ARBA00023163"/>
    </source>
</evidence>
<evidence type="ECO:0000259" key="7">
    <source>
        <dbReference type="PROSITE" id="PS50110"/>
    </source>
</evidence>
<keyword evidence="2" id="KW-0805">Transcription regulation</keyword>
<keyword evidence="4" id="KW-0539">Nucleus</keyword>
<feature type="compositionally biased region" description="Basic and acidic residues" evidence="6">
    <location>
        <begin position="121"/>
        <end position="152"/>
    </location>
</feature>
<name>A0ABD0ZWH8_CARAN</name>
<dbReference type="EMBL" id="JBANAX010000864">
    <property type="protein sequence ID" value="KAL1190966.1"/>
    <property type="molecule type" value="Genomic_DNA"/>
</dbReference>
<dbReference type="InterPro" id="IPR006447">
    <property type="entry name" value="Myb_dom_plants"/>
</dbReference>
<dbReference type="SUPFAM" id="SSF46689">
    <property type="entry name" value="Homeodomain-like"/>
    <property type="match status" value="1"/>
</dbReference>
<evidence type="ECO:0000256" key="4">
    <source>
        <dbReference type="ARBA" id="ARBA00023242"/>
    </source>
</evidence>
<dbReference type="InterPro" id="IPR001789">
    <property type="entry name" value="Sig_transdc_resp-reg_receiver"/>
</dbReference>
<dbReference type="InterPro" id="IPR044841">
    <property type="entry name" value="LUX/BOA-like"/>
</dbReference>
<comment type="caution">
    <text evidence="8">The sequence shown here is derived from an EMBL/GenBank/DDBJ whole genome shotgun (WGS) entry which is preliminary data.</text>
</comment>
<reference evidence="8 9" key="1">
    <citation type="submission" date="2024-04" db="EMBL/GenBank/DDBJ databases">
        <title>Genome assembly C_amara_ONT_v2.</title>
        <authorList>
            <person name="Yant L."/>
            <person name="Moore C."/>
            <person name="Slenker M."/>
        </authorList>
    </citation>
    <scope>NUCLEOTIDE SEQUENCE [LARGE SCALE GENOMIC DNA]</scope>
    <source>
        <tissue evidence="8">Leaf</tissue>
    </source>
</reference>
<dbReference type="InterPro" id="IPR011006">
    <property type="entry name" value="CheY-like_superfamily"/>
</dbReference>
<evidence type="ECO:0000256" key="5">
    <source>
        <dbReference type="PROSITE-ProRule" id="PRU00169"/>
    </source>
</evidence>
<dbReference type="Proteomes" id="UP001558713">
    <property type="component" value="Unassembled WGS sequence"/>
</dbReference>
<evidence type="ECO:0000256" key="6">
    <source>
        <dbReference type="SAM" id="MobiDB-lite"/>
    </source>
</evidence>
<feature type="domain" description="Response regulatory" evidence="7">
    <location>
        <begin position="32"/>
        <end position="143"/>
    </location>
</feature>
<comment type="subcellular location">
    <subcellularLocation>
        <location evidence="1">Nucleus</location>
    </subcellularLocation>
</comment>
<evidence type="ECO:0000256" key="1">
    <source>
        <dbReference type="ARBA" id="ARBA00004123"/>
    </source>
</evidence>